<reference evidence="2" key="1">
    <citation type="journal article" date="2019" name="Int. J. Syst. Evol. Microbiol.">
        <title>The Global Catalogue of Microorganisms (GCM) 10K type strain sequencing project: providing services to taxonomists for standard genome sequencing and annotation.</title>
        <authorList>
            <consortium name="The Broad Institute Genomics Platform"/>
            <consortium name="The Broad Institute Genome Sequencing Center for Infectious Disease"/>
            <person name="Wu L."/>
            <person name="Ma J."/>
        </authorList>
    </citation>
    <scope>NUCLEOTIDE SEQUENCE [LARGE SCALE GENOMIC DNA]</scope>
    <source>
        <strain evidence="2">JCM 16702</strain>
    </source>
</reference>
<evidence type="ECO:0000313" key="2">
    <source>
        <dbReference type="Proteomes" id="UP001500683"/>
    </source>
</evidence>
<proteinExistence type="predicted"/>
<comment type="caution">
    <text evidence="1">The sequence shown here is derived from an EMBL/GenBank/DDBJ whole genome shotgun (WGS) entry which is preliminary data.</text>
</comment>
<gene>
    <name evidence="1" type="ORF">GCM10022214_45240</name>
</gene>
<evidence type="ECO:0000313" key="1">
    <source>
        <dbReference type="EMBL" id="GAA4081353.1"/>
    </source>
</evidence>
<keyword evidence="2" id="KW-1185">Reference proteome</keyword>
<accession>A0ABP7W571</accession>
<organism evidence="1 2">
    <name type="scientific">Actinomadura miaoliensis</name>
    <dbReference type="NCBI Taxonomy" id="430685"/>
    <lineage>
        <taxon>Bacteria</taxon>
        <taxon>Bacillati</taxon>
        <taxon>Actinomycetota</taxon>
        <taxon>Actinomycetes</taxon>
        <taxon>Streptosporangiales</taxon>
        <taxon>Thermomonosporaceae</taxon>
        <taxon>Actinomadura</taxon>
    </lineage>
</organism>
<protein>
    <submittedName>
        <fullName evidence="1">Uncharacterized protein</fullName>
    </submittedName>
</protein>
<dbReference type="EMBL" id="BAAAZG010000029">
    <property type="protein sequence ID" value="GAA4081353.1"/>
    <property type="molecule type" value="Genomic_DNA"/>
</dbReference>
<sequence>MCAGSTDGPTPHNANTSDIPSRLVIATERAASLGAAVVRMLREQDTGPVLERLGVAGIGRMSVCKRRGRAQVRRADLDLLWAEGCRRSRREHGSWSRSGCAGAEAPVGLGPVACCYLGDTAAESGTGAAAG</sequence>
<name>A0ABP7W571_9ACTN</name>
<dbReference type="Proteomes" id="UP001500683">
    <property type="component" value="Unassembled WGS sequence"/>
</dbReference>